<dbReference type="Proteomes" id="UP000011761">
    <property type="component" value="Unassembled WGS sequence"/>
</dbReference>
<dbReference type="Pfam" id="PF23358">
    <property type="entry name" value="OST48_MD"/>
    <property type="match status" value="1"/>
</dbReference>
<keyword evidence="6 8" id="KW-1133">Transmembrane helix</keyword>
<evidence type="ECO:0000256" key="5">
    <source>
        <dbReference type="ARBA" id="ARBA00022824"/>
    </source>
</evidence>
<comment type="pathway">
    <text evidence="2 8">Protein modification; protein glycosylation.</text>
</comment>
<dbReference type="PANTHER" id="PTHR10830:SF0">
    <property type="entry name" value="DOLICHYL-DIPHOSPHOOLIGOSACCHARIDE--PROTEIN GLYCOSYLTRANSFERASE 48 KDA SUBUNIT"/>
    <property type="match status" value="1"/>
</dbReference>
<dbReference type="STRING" id="717646.M2LIQ1"/>
<protein>
    <recommendedName>
        <fullName evidence="8">Dolichyl-diphosphooligosaccharide--protein glycosyltransferase subunit WBP1</fullName>
        <shortName evidence="8">Oligosaccharyl transferase subunit WBP1</shortName>
    </recommendedName>
</protein>
<dbReference type="UniPathway" id="UPA00378"/>
<proteinExistence type="inferred from homology"/>
<dbReference type="InterPro" id="IPR005013">
    <property type="entry name" value="DDOST_48_kDa_subunit"/>
</dbReference>
<feature type="signal peptide" evidence="8">
    <location>
        <begin position="1"/>
        <end position="18"/>
    </location>
</feature>
<evidence type="ECO:0000259" key="10">
    <source>
        <dbReference type="Pfam" id="PF23358"/>
    </source>
</evidence>
<evidence type="ECO:0000256" key="1">
    <source>
        <dbReference type="ARBA" id="ARBA00004479"/>
    </source>
</evidence>
<dbReference type="GO" id="GO:0018279">
    <property type="term" value="P:protein N-linked glycosylation via asparagine"/>
    <property type="evidence" value="ECO:0007669"/>
    <property type="project" value="UniProtKB-UniRule"/>
</dbReference>
<feature type="transmembrane region" description="Helical" evidence="8">
    <location>
        <begin position="435"/>
        <end position="459"/>
    </location>
</feature>
<evidence type="ECO:0000256" key="7">
    <source>
        <dbReference type="ARBA" id="ARBA00023136"/>
    </source>
</evidence>
<evidence type="ECO:0000313" key="11">
    <source>
        <dbReference type="EMBL" id="EMC94052.1"/>
    </source>
</evidence>
<keyword evidence="7 8" id="KW-0472">Membrane</keyword>
<sequence>MNLRVLGLLLALLGAVAALSAQGSKLLVVLEDEAEKSKYSQFWASLEDRGFQVTYKSPKDSSLSLFAYGEPAYSHLLVLPTKAKGLGPNLTPNLIVDFINAGSNILLALSAQLSVPSAVSSLLLELDITLPPDRNSLIVDHFNYDTQSANEQHDVLLLPSPQASRKDVKNYFSVDGLIAFPHTVGQVLGNASPLLSPVVKAPSTAYIYNPKEEFESLEDVFATGSQINIVSAFQARNSARFTVLGSVEALEDKWFDASVQLPGAGKKSEKTANKAFAQKLSAWTFKELGVLRVGSVSHYLNEGSQKGVSNTTAVGAALDINPTIYRIKNDVHYSIEMSEWENDHWAPFTPAAGDALQLEFSMLSPFWRLDLQPTAQTANSSIYSAEFKLPDQHGIFNFFVEYRRPFLTSVEEKRTVTVRHFAHDEWPRSFVISGAYPWIGGIWVTVIGWVIFVAVWLYSKPAQPKRQLKAGNVKR</sequence>
<feature type="domain" description="OST48 N-terminal" evidence="9">
    <location>
        <begin position="25"/>
        <end position="284"/>
    </location>
</feature>
<evidence type="ECO:0000256" key="8">
    <source>
        <dbReference type="RuleBase" id="RU361142"/>
    </source>
</evidence>
<feature type="chain" id="PRO_5005140115" description="Dolichyl-diphosphooligosaccharide--protein glycosyltransferase subunit WBP1" evidence="8">
    <location>
        <begin position="19"/>
        <end position="475"/>
    </location>
</feature>
<accession>M2LIQ1</accession>
<evidence type="ECO:0000256" key="2">
    <source>
        <dbReference type="ARBA" id="ARBA00004922"/>
    </source>
</evidence>
<feature type="domain" description="OST48 middle" evidence="10">
    <location>
        <begin position="321"/>
        <end position="460"/>
    </location>
</feature>
<evidence type="ECO:0000256" key="3">
    <source>
        <dbReference type="ARBA" id="ARBA00008743"/>
    </source>
</evidence>
<dbReference type="OrthoDB" id="29105at2759"/>
<dbReference type="OMA" id="AHDEYPR"/>
<dbReference type="GO" id="GO:0008250">
    <property type="term" value="C:oligosaccharyltransferase complex"/>
    <property type="evidence" value="ECO:0007669"/>
    <property type="project" value="TreeGrafter"/>
</dbReference>
<dbReference type="EMBL" id="KB445559">
    <property type="protein sequence ID" value="EMC94052.1"/>
    <property type="molecule type" value="Genomic_DNA"/>
</dbReference>
<dbReference type="PANTHER" id="PTHR10830">
    <property type="entry name" value="DOLICHYL-DIPHOSPHOOLIGOSACCHARIDE--PROTEIN GLYCOSYLTRANSFERASE 48 KDA SUBUNIT"/>
    <property type="match status" value="1"/>
</dbReference>
<evidence type="ECO:0000256" key="6">
    <source>
        <dbReference type="ARBA" id="ARBA00022989"/>
    </source>
</evidence>
<keyword evidence="12" id="KW-1185">Reference proteome</keyword>
<dbReference type="AlphaFoldDB" id="M2LIQ1"/>
<keyword evidence="8" id="KW-0732">Signal</keyword>
<evidence type="ECO:0000256" key="4">
    <source>
        <dbReference type="ARBA" id="ARBA00022692"/>
    </source>
</evidence>
<dbReference type="KEGG" id="bcom:BAUCODRAFT_26266"/>
<dbReference type="InterPro" id="IPR055457">
    <property type="entry name" value="OST48_N"/>
</dbReference>
<keyword evidence="5 8" id="KW-0256">Endoplasmic reticulum</keyword>
<dbReference type="Pfam" id="PF03345">
    <property type="entry name" value="OST48_N"/>
    <property type="match status" value="1"/>
</dbReference>
<dbReference type="InterPro" id="IPR055459">
    <property type="entry name" value="OST48_MD"/>
</dbReference>
<name>M2LIQ1_BAUPA</name>
<reference evidence="11 12" key="1">
    <citation type="journal article" date="2012" name="PLoS Pathog.">
        <title>Diverse lifestyles and strategies of plant pathogenesis encoded in the genomes of eighteen Dothideomycetes fungi.</title>
        <authorList>
            <person name="Ohm R.A."/>
            <person name="Feau N."/>
            <person name="Henrissat B."/>
            <person name="Schoch C.L."/>
            <person name="Horwitz B.A."/>
            <person name="Barry K.W."/>
            <person name="Condon B.J."/>
            <person name="Copeland A.C."/>
            <person name="Dhillon B."/>
            <person name="Glaser F."/>
            <person name="Hesse C.N."/>
            <person name="Kosti I."/>
            <person name="LaButti K."/>
            <person name="Lindquist E.A."/>
            <person name="Lucas S."/>
            <person name="Salamov A.A."/>
            <person name="Bradshaw R.E."/>
            <person name="Ciuffetti L."/>
            <person name="Hamelin R.C."/>
            <person name="Kema G.H.J."/>
            <person name="Lawrence C."/>
            <person name="Scott J.A."/>
            <person name="Spatafora J.W."/>
            <person name="Turgeon B.G."/>
            <person name="de Wit P.J.G.M."/>
            <person name="Zhong S."/>
            <person name="Goodwin S.B."/>
            <person name="Grigoriev I.V."/>
        </authorList>
    </citation>
    <scope>NUCLEOTIDE SEQUENCE [LARGE SCALE GENOMIC DNA]</scope>
    <source>
        <strain evidence="11 12">UAMH 10762</strain>
    </source>
</reference>
<evidence type="ECO:0000313" key="12">
    <source>
        <dbReference type="Proteomes" id="UP000011761"/>
    </source>
</evidence>
<comment type="subcellular location">
    <subcellularLocation>
        <location evidence="8">Endoplasmic reticulum membrane</location>
        <topology evidence="8">Single-pass type I membrane protein</topology>
    </subcellularLocation>
    <subcellularLocation>
        <location evidence="1">Membrane</location>
        <topology evidence="1">Single-pass type I membrane protein</topology>
    </subcellularLocation>
</comment>
<comment type="subunit">
    <text evidence="8">Component of the oligosaccharyltransferase (OST) complex.</text>
</comment>
<gene>
    <name evidence="11" type="ORF">BAUCODRAFT_26266</name>
</gene>
<dbReference type="RefSeq" id="XP_007678556.1">
    <property type="nucleotide sequence ID" value="XM_007680366.1"/>
</dbReference>
<evidence type="ECO:0000259" key="9">
    <source>
        <dbReference type="Pfam" id="PF03345"/>
    </source>
</evidence>
<dbReference type="HOGENOM" id="CLU_031804_1_0_1"/>
<dbReference type="eggNOG" id="KOG2754">
    <property type="taxonomic scope" value="Eukaryota"/>
</dbReference>
<comment type="function">
    <text evidence="8">Subunit of the oligosaccharyl transferase (OST) complex that catalyzes the initial transfer of a defined glycan (Glc(3)Man(9)GlcNAc(2) in eukaryotes) from the lipid carrier dolichol-pyrophosphate to an asparagine residue within an Asn-X-Ser/Thr consensus motif in nascent polypeptide chains, the first step in protein N-glycosylation. N-glycosylation occurs cotranslationally and the complex associates with the Sec61 complex at the channel-forming translocon complex that mediates protein translocation across the endoplasmic reticulum (ER).</text>
</comment>
<organism evidence="11 12">
    <name type="scientific">Baudoinia panamericana (strain UAMH 10762)</name>
    <name type="common">Angels' share fungus</name>
    <name type="synonym">Baudoinia compniacensis (strain UAMH 10762)</name>
    <dbReference type="NCBI Taxonomy" id="717646"/>
    <lineage>
        <taxon>Eukaryota</taxon>
        <taxon>Fungi</taxon>
        <taxon>Dikarya</taxon>
        <taxon>Ascomycota</taxon>
        <taxon>Pezizomycotina</taxon>
        <taxon>Dothideomycetes</taxon>
        <taxon>Dothideomycetidae</taxon>
        <taxon>Mycosphaerellales</taxon>
        <taxon>Teratosphaeriaceae</taxon>
        <taxon>Baudoinia</taxon>
    </lineage>
</organism>
<dbReference type="GeneID" id="19110394"/>
<comment type="similarity">
    <text evidence="3 8">Belongs to the DDOST 48 kDa subunit family.</text>
</comment>
<keyword evidence="4 8" id="KW-0812">Transmembrane</keyword>